<dbReference type="PROSITE" id="PS50082">
    <property type="entry name" value="WD_REPEATS_2"/>
    <property type="match status" value="1"/>
</dbReference>
<dbReference type="InterPro" id="IPR015943">
    <property type="entry name" value="WD40/YVTN_repeat-like_dom_sf"/>
</dbReference>
<dbReference type="SMART" id="SM00320">
    <property type="entry name" value="WD40"/>
    <property type="match status" value="2"/>
</dbReference>
<evidence type="ECO:0000256" key="3">
    <source>
        <dbReference type="PROSITE-ProRule" id="PRU00221"/>
    </source>
</evidence>
<dbReference type="AlphaFoldDB" id="A0A8C9VMZ5"/>
<accession>A0A8C9VMZ5</accession>
<dbReference type="InterPro" id="IPR036322">
    <property type="entry name" value="WD40_repeat_dom_sf"/>
</dbReference>
<sequence length="303" mass="33468">TYLYDLTRGPVGQIVCGEKEILVVEKNRVLMPPQWSTVFSWGFHDNTCAFGSYGTEKHMAICENLVDWGGALCAACPNPTTIVTAGTRTVVCVWEVSISKDSVRGNIMLLLFQVLYGHTDVVTCLVASEAHSIIVSGSRDRTCILWDLEDLSYITQLPGHNAALTSLGEIASCAGELLYLWTMKGQLLSWINTSCGPEGNILCCCFTQRHEWDSRNVIVTGCADGIVRVRDIIHRASSNSCSSSGKAWERHLVLCQELNRSQAVSRRRYRNNPAVTALAVSRYGFVPFSYEDSALTVFQALML</sequence>
<organism evidence="4 5">
    <name type="scientific">Scleropages formosus</name>
    <name type="common">Asian bonytongue</name>
    <name type="synonym">Osteoglossum formosum</name>
    <dbReference type="NCBI Taxonomy" id="113540"/>
    <lineage>
        <taxon>Eukaryota</taxon>
        <taxon>Metazoa</taxon>
        <taxon>Chordata</taxon>
        <taxon>Craniata</taxon>
        <taxon>Vertebrata</taxon>
        <taxon>Euteleostomi</taxon>
        <taxon>Actinopterygii</taxon>
        <taxon>Neopterygii</taxon>
        <taxon>Teleostei</taxon>
        <taxon>Osteoglossocephala</taxon>
        <taxon>Osteoglossomorpha</taxon>
        <taxon>Osteoglossiformes</taxon>
        <taxon>Osteoglossidae</taxon>
        <taxon>Scleropages</taxon>
    </lineage>
</organism>
<dbReference type="Proteomes" id="UP000694397">
    <property type="component" value="Chromosome 8"/>
</dbReference>
<feature type="repeat" description="WD" evidence="3">
    <location>
        <begin position="115"/>
        <end position="156"/>
    </location>
</feature>
<dbReference type="PANTHER" id="PTHR46108:SF3">
    <property type="entry name" value="WD REPEAT- AND FYVE DOMAIN-CONTAINING PROTEIN 4"/>
    <property type="match status" value="1"/>
</dbReference>
<evidence type="ECO:0000256" key="1">
    <source>
        <dbReference type="ARBA" id="ARBA00022574"/>
    </source>
</evidence>
<proteinExistence type="predicted"/>
<dbReference type="GeneTree" id="ENSGT00940000155684"/>
<keyword evidence="5" id="KW-1185">Reference proteome</keyword>
<protein>
    <submittedName>
        <fullName evidence="4">Uncharacterized protein</fullName>
    </submittedName>
</protein>
<dbReference type="Gene3D" id="2.130.10.10">
    <property type="entry name" value="YVTN repeat-like/Quinoprotein amine dehydrogenase"/>
    <property type="match status" value="1"/>
</dbReference>
<dbReference type="PROSITE" id="PS50294">
    <property type="entry name" value="WD_REPEATS_REGION"/>
    <property type="match status" value="1"/>
</dbReference>
<evidence type="ECO:0000313" key="5">
    <source>
        <dbReference type="Proteomes" id="UP000694397"/>
    </source>
</evidence>
<dbReference type="InterPro" id="IPR001680">
    <property type="entry name" value="WD40_rpt"/>
</dbReference>
<reference evidence="4" key="2">
    <citation type="submission" date="2025-08" db="UniProtKB">
        <authorList>
            <consortium name="Ensembl"/>
        </authorList>
    </citation>
    <scope>IDENTIFICATION</scope>
</reference>
<dbReference type="Ensembl" id="ENSSFOT00015048333.1">
    <property type="protein sequence ID" value="ENSSFOP00015062305.1"/>
    <property type="gene ID" value="ENSSFOG00015031820.1"/>
</dbReference>
<dbReference type="GO" id="GO:0019882">
    <property type="term" value="P:antigen processing and presentation"/>
    <property type="evidence" value="ECO:0007669"/>
    <property type="project" value="TreeGrafter"/>
</dbReference>
<evidence type="ECO:0000313" key="4">
    <source>
        <dbReference type="Ensembl" id="ENSSFOP00015062305.1"/>
    </source>
</evidence>
<dbReference type="PROSITE" id="PS00678">
    <property type="entry name" value="WD_REPEATS_1"/>
    <property type="match status" value="1"/>
</dbReference>
<dbReference type="InterPro" id="IPR051944">
    <property type="entry name" value="BEACH_domain_protein"/>
</dbReference>
<dbReference type="SUPFAM" id="SSF50978">
    <property type="entry name" value="WD40 repeat-like"/>
    <property type="match status" value="1"/>
</dbReference>
<name>A0A8C9VMZ5_SCLFO</name>
<dbReference type="OrthoDB" id="10018316at2759"/>
<reference evidence="4 5" key="1">
    <citation type="submission" date="2019-04" db="EMBL/GenBank/DDBJ databases">
        <authorList>
            <consortium name="Wellcome Sanger Institute Data Sharing"/>
        </authorList>
    </citation>
    <scope>NUCLEOTIDE SEQUENCE [LARGE SCALE GENOMIC DNA]</scope>
</reference>
<dbReference type="InterPro" id="IPR019775">
    <property type="entry name" value="WD40_repeat_CS"/>
</dbReference>
<keyword evidence="1 3" id="KW-0853">WD repeat</keyword>
<keyword evidence="2" id="KW-0677">Repeat</keyword>
<dbReference type="PANTHER" id="PTHR46108">
    <property type="entry name" value="BLUE CHEESE"/>
    <property type="match status" value="1"/>
</dbReference>
<reference evidence="4" key="3">
    <citation type="submission" date="2025-09" db="UniProtKB">
        <authorList>
            <consortium name="Ensembl"/>
        </authorList>
    </citation>
    <scope>IDENTIFICATION</scope>
</reference>
<evidence type="ECO:0000256" key="2">
    <source>
        <dbReference type="ARBA" id="ARBA00022737"/>
    </source>
</evidence>
<dbReference type="Pfam" id="PF00400">
    <property type="entry name" value="WD40"/>
    <property type="match status" value="2"/>
</dbReference>